<dbReference type="KEGG" id="rme:Rmet_4259"/>
<dbReference type="GO" id="GO:0016787">
    <property type="term" value="F:hydrolase activity"/>
    <property type="evidence" value="ECO:0007669"/>
    <property type="project" value="UniProtKB-KW"/>
</dbReference>
<geneLocation type="plasmid" evidence="2 3">
    <name>megaplasmid</name>
</geneLocation>
<proteinExistence type="predicted"/>
<dbReference type="eggNOG" id="COG1335">
    <property type="taxonomic scope" value="Bacteria"/>
</dbReference>
<gene>
    <name evidence="2" type="primary">ycaC</name>
    <name evidence="2" type="ordered locus">Rmet_4259</name>
</gene>
<feature type="region of interest" description="Disordered" evidence="1">
    <location>
        <begin position="94"/>
        <end position="124"/>
    </location>
</feature>
<reference evidence="3" key="1">
    <citation type="journal article" date="2010" name="PLoS ONE">
        <title>The complete genome sequence of Cupriavidus metallidurans strain CH34, a master survivalist in harsh and anthropogenic environments.</title>
        <authorList>
            <person name="Janssen P.J."/>
            <person name="Van Houdt R."/>
            <person name="Moors H."/>
            <person name="Monsieurs P."/>
            <person name="Morin N."/>
            <person name="Michaux A."/>
            <person name="Benotmane M.A."/>
            <person name="Leys N."/>
            <person name="Vallaeys T."/>
            <person name="Lapidus A."/>
            <person name="Monchy S."/>
            <person name="Medigue C."/>
            <person name="Taghavi S."/>
            <person name="McCorkle S."/>
            <person name="Dunn J."/>
            <person name="van der Lelie D."/>
            <person name="Mergeay M."/>
        </authorList>
    </citation>
    <scope>NUCLEOTIDE SEQUENCE [LARGE SCALE GENOMIC DNA]</scope>
    <source>
        <strain evidence="3">ATCC 43123 / DSM 2839 / NBRC 102507 / CH34</strain>
    </source>
</reference>
<dbReference type="InterPro" id="IPR053152">
    <property type="entry name" value="Hydrolase_YcaC-like"/>
</dbReference>
<dbReference type="AlphaFoldDB" id="Q1LFF1"/>
<evidence type="ECO:0000313" key="2">
    <source>
        <dbReference type="EMBL" id="ABF11125.1"/>
    </source>
</evidence>
<name>Q1LFF1_CUPMC</name>
<dbReference type="PANTHER" id="PTHR43559:SF2">
    <property type="entry name" value="HOMOLOG OF SLSA IN STM"/>
    <property type="match status" value="1"/>
</dbReference>
<protein>
    <submittedName>
        <fullName evidence="2">Isochorismatase hydrolase</fullName>
    </submittedName>
</protein>
<feature type="compositionally biased region" description="Basic and acidic residues" evidence="1">
    <location>
        <begin position="94"/>
        <end position="103"/>
    </location>
</feature>
<dbReference type="InterPro" id="IPR036380">
    <property type="entry name" value="Isochorismatase-like_sf"/>
</dbReference>
<dbReference type="Gene3D" id="3.40.50.850">
    <property type="entry name" value="Isochorismatase-like"/>
    <property type="match status" value="1"/>
</dbReference>
<evidence type="ECO:0000313" key="3">
    <source>
        <dbReference type="Proteomes" id="UP000002429"/>
    </source>
</evidence>
<keyword evidence="2" id="KW-0614">Plasmid</keyword>
<feature type="compositionally biased region" description="Basic residues" evidence="1">
    <location>
        <begin position="104"/>
        <end position="124"/>
    </location>
</feature>
<dbReference type="EMBL" id="CP000353">
    <property type="protein sequence ID" value="ABF11125.1"/>
    <property type="molecule type" value="Genomic_DNA"/>
</dbReference>
<dbReference type="SUPFAM" id="SSF52499">
    <property type="entry name" value="Isochorismatase-like hydrolases"/>
    <property type="match status" value="1"/>
</dbReference>
<dbReference type="Proteomes" id="UP000002429">
    <property type="component" value="Plasmid megaplasmid"/>
</dbReference>
<organism evidence="2 3">
    <name type="scientific">Cupriavidus metallidurans (strain ATCC 43123 / DSM 2839 / NBRC 102507 / CH34)</name>
    <name type="common">Ralstonia metallidurans</name>
    <dbReference type="NCBI Taxonomy" id="266264"/>
    <lineage>
        <taxon>Bacteria</taxon>
        <taxon>Pseudomonadati</taxon>
        <taxon>Pseudomonadota</taxon>
        <taxon>Betaproteobacteria</taxon>
        <taxon>Burkholderiales</taxon>
        <taxon>Burkholderiaceae</taxon>
        <taxon>Cupriavidus</taxon>
    </lineage>
</organism>
<dbReference type="HOGENOM" id="CLU_2002011_0_0_4"/>
<sequence>MCTAFPSINAGANGYKVVAVVDASGTYSKMAHKITLARVVQVSVVPMDTAAIASERQRTWHRDDAQQWAEIYTRIFPAKPLLIETCMKAQSVQKDGEALDSARNHHTRPSTLRRLRSRWPSRWS</sequence>
<keyword evidence="2" id="KW-0378">Hydrolase</keyword>
<accession>Q1LFF1</accession>
<dbReference type="PANTHER" id="PTHR43559">
    <property type="entry name" value="HYDROLASE YCAC-RELATED"/>
    <property type="match status" value="1"/>
</dbReference>
<evidence type="ECO:0000256" key="1">
    <source>
        <dbReference type="SAM" id="MobiDB-lite"/>
    </source>
</evidence>
<keyword evidence="3" id="KW-1185">Reference proteome</keyword>